<dbReference type="CDD" id="cd03789">
    <property type="entry name" value="GT9_LPS_heptosyltransferase"/>
    <property type="match status" value="1"/>
</dbReference>
<dbReference type="Pfam" id="PF01075">
    <property type="entry name" value="Glyco_transf_9"/>
    <property type="match status" value="1"/>
</dbReference>
<accession>A0A7M1BBD2</accession>
<dbReference type="AlphaFoldDB" id="A0A7M1BBD2"/>
<dbReference type="InterPro" id="IPR051199">
    <property type="entry name" value="LPS_LOS_Heptosyltrfase"/>
</dbReference>
<dbReference type="GO" id="GO:0009244">
    <property type="term" value="P:lipopolysaccharide core region biosynthetic process"/>
    <property type="evidence" value="ECO:0007669"/>
    <property type="project" value="TreeGrafter"/>
</dbReference>
<reference evidence="3 4" key="1">
    <citation type="submission" date="2019-07" db="EMBL/GenBank/DDBJ databases">
        <title>Sulfurimonas paralvinellae sp. nov., a novel mesophilic, hydrogen- and sulfur-oxidizing chemolithoautotroph within the Epsilonproteo- bacteria isolated from a deep-sea hydrothermal vent polychaete nest, reclassification of Thiomicrospira denitrificans as Sulfurimonas denitrificans comb. nov. and emended description of the genus Sulfurimonas.</title>
        <authorList>
            <person name="Wang S."/>
            <person name="Jiang L."/>
            <person name="Shao Z."/>
        </authorList>
    </citation>
    <scope>NUCLEOTIDE SEQUENCE [LARGE SCALE GENOMIC DNA]</scope>
    <source>
        <strain evidence="3 4">GO25</strain>
    </source>
</reference>
<dbReference type="Proteomes" id="UP000593580">
    <property type="component" value="Chromosome"/>
</dbReference>
<evidence type="ECO:0000256" key="2">
    <source>
        <dbReference type="ARBA" id="ARBA00022679"/>
    </source>
</evidence>
<dbReference type="SUPFAM" id="SSF53756">
    <property type="entry name" value="UDP-Glycosyltransferase/glycogen phosphorylase"/>
    <property type="match status" value="1"/>
</dbReference>
<evidence type="ECO:0000313" key="4">
    <source>
        <dbReference type="Proteomes" id="UP000593580"/>
    </source>
</evidence>
<dbReference type="RefSeq" id="WP_193110299.1">
    <property type="nucleotide sequence ID" value="NZ_CP041406.1"/>
</dbReference>
<organism evidence="3 4">
    <name type="scientific">Sulfurimonas paralvinellae</name>
    <dbReference type="NCBI Taxonomy" id="317658"/>
    <lineage>
        <taxon>Bacteria</taxon>
        <taxon>Pseudomonadati</taxon>
        <taxon>Campylobacterota</taxon>
        <taxon>Epsilonproteobacteria</taxon>
        <taxon>Campylobacterales</taxon>
        <taxon>Sulfurimonadaceae</taxon>
        <taxon>Sulfurimonas</taxon>
    </lineage>
</organism>
<name>A0A7M1BBD2_9BACT</name>
<protein>
    <submittedName>
        <fullName evidence="3">Glycosyltransferase family 9 protein</fullName>
    </submittedName>
</protein>
<dbReference type="EMBL" id="CP041406">
    <property type="protein sequence ID" value="QOP46128.1"/>
    <property type="molecule type" value="Genomic_DNA"/>
</dbReference>
<evidence type="ECO:0000313" key="3">
    <source>
        <dbReference type="EMBL" id="QOP46128.1"/>
    </source>
</evidence>
<proteinExistence type="predicted"/>
<dbReference type="PANTHER" id="PTHR30160">
    <property type="entry name" value="TETRAACYLDISACCHARIDE 4'-KINASE-RELATED"/>
    <property type="match status" value="1"/>
</dbReference>
<dbReference type="KEGG" id="spal:FM071_07425"/>
<dbReference type="GO" id="GO:0005829">
    <property type="term" value="C:cytosol"/>
    <property type="evidence" value="ECO:0007669"/>
    <property type="project" value="TreeGrafter"/>
</dbReference>
<keyword evidence="1" id="KW-0328">Glycosyltransferase</keyword>
<dbReference type="Gene3D" id="3.40.50.2000">
    <property type="entry name" value="Glycogen Phosphorylase B"/>
    <property type="match status" value="2"/>
</dbReference>
<dbReference type="InterPro" id="IPR002201">
    <property type="entry name" value="Glyco_trans_9"/>
</dbReference>
<sequence length="321" mass="36776">MNILVVRTDKLGDFITALPSMYVLKHYNANNKIIALVAPLNKALTQNCDFIDEVIVDDGKSSVFELSRKIKELHIDTSVTLFSNTRVALAQFLARIPSRYAPATKIAQIFYNHRVKQRRSEVKMAEFEYNLALAREVFPDIILEYPKPLLRFNDAKELYVKFSQEHGITKEVVAFHVGFGGSSDANWNLDEYEELIRAMLTQKKYQIVLTFGPDEIALKEDMSERLKNEDVIFYPSNDGIVNFAKLISNFKLFVSTSTGTYHLASLVGTATLTFFGDSNFASSKRWKSIGDEKLQKHYMLPQDEAKRKEMFEEVKKELCNL</sequence>
<dbReference type="PANTHER" id="PTHR30160:SF15">
    <property type="entry name" value="GLYCOSYLTRANSFERASE HI_0523-RELATED"/>
    <property type="match status" value="1"/>
</dbReference>
<keyword evidence="2 3" id="KW-0808">Transferase</keyword>
<keyword evidence="4" id="KW-1185">Reference proteome</keyword>
<dbReference type="GO" id="GO:0008713">
    <property type="term" value="F:ADP-heptose-lipopolysaccharide heptosyltransferase activity"/>
    <property type="evidence" value="ECO:0007669"/>
    <property type="project" value="TreeGrafter"/>
</dbReference>
<gene>
    <name evidence="3" type="ORF">FM071_07425</name>
</gene>
<evidence type="ECO:0000256" key="1">
    <source>
        <dbReference type="ARBA" id="ARBA00022676"/>
    </source>
</evidence>